<accession>A0A4Z0MR32</accession>
<keyword evidence="3" id="KW-1185">Reference proteome</keyword>
<dbReference type="RefSeq" id="WP_135530195.1">
    <property type="nucleotide sequence ID" value="NZ_SRKZ01000002.1"/>
</dbReference>
<dbReference type="Proteomes" id="UP000298284">
    <property type="component" value="Unassembled WGS sequence"/>
</dbReference>
<gene>
    <name evidence="2" type="ORF">EU557_09805</name>
</gene>
<dbReference type="OrthoDB" id="661563at2"/>
<comment type="caution">
    <text evidence="2">The sequence shown here is derived from an EMBL/GenBank/DDBJ whole genome shotgun (WGS) entry which is preliminary data.</text>
</comment>
<sequence>MNCPCLLTNLFWPSRHLLAALLLIIAQLQPAQAQAVKPVAAKIKVYLVGTYHFDGSSLDVVKSGKTDMQSAQKQQEVEDFVNRLTKTHADKVFVEWKPQQQRFVDSTYALYLRNQFRLRNNEVYQVGYRLAKKLNLPRVICADADGEWNYDEALVYAKQHGQSAILENAFEPGKSPQDSVGRLIHARIQAIQGADKPFAGRTITDLIAANNTEAAMQGNMYWYMLVSSRIGGGNNYVGADLAGEFYKRNMRIYTNMLRHIDVQRDKAVVLIIGAGHVSFLKQQLQYNPLFEVQDIVPLLTAKAK</sequence>
<evidence type="ECO:0008006" key="4">
    <source>
        <dbReference type="Google" id="ProtNLM"/>
    </source>
</evidence>
<dbReference type="InterPro" id="IPR043749">
    <property type="entry name" value="DUF5694"/>
</dbReference>
<dbReference type="Pfam" id="PF18950">
    <property type="entry name" value="DUF5694"/>
    <property type="match status" value="1"/>
</dbReference>
<reference evidence="2 3" key="1">
    <citation type="submission" date="2019-04" db="EMBL/GenBank/DDBJ databases">
        <authorList>
            <person name="Feng G."/>
            <person name="Zhang J."/>
            <person name="Zhu H."/>
        </authorList>
    </citation>
    <scope>NUCLEOTIDE SEQUENCE [LARGE SCALE GENOMIC DNA]</scope>
    <source>
        <strain evidence="2 3">JCM 19491</strain>
    </source>
</reference>
<protein>
    <recommendedName>
        <fullName evidence="4">TraB/GumN family protein</fullName>
    </recommendedName>
</protein>
<dbReference type="EMBL" id="SRKZ01000002">
    <property type="protein sequence ID" value="TGD81818.1"/>
    <property type="molecule type" value="Genomic_DNA"/>
</dbReference>
<keyword evidence="1" id="KW-0732">Signal</keyword>
<evidence type="ECO:0000256" key="1">
    <source>
        <dbReference type="SAM" id="SignalP"/>
    </source>
</evidence>
<evidence type="ECO:0000313" key="3">
    <source>
        <dbReference type="Proteomes" id="UP000298284"/>
    </source>
</evidence>
<name>A0A4Z0MR32_9BACT</name>
<evidence type="ECO:0000313" key="2">
    <source>
        <dbReference type="EMBL" id="TGD81818.1"/>
    </source>
</evidence>
<proteinExistence type="predicted"/>
<feature type="chain" id="PRO_5021396882" description="TraB/GumN family protein" evidence="1">
    <location>
        <begin position="34"/>
        <end position="304"/>
    </location>
</feature>
<feature type="signal peptide" evidence="1">
    <location>
        <begin position="1"/>
        <end position="33"/>
    </location>
</feature>
<organism evidence="2 3">
    <name type="scientific">Hymenobacter wooponensis</name>
    <dbReference type="NCBI Taxonomy" id="1525360"/>
    <lineage>
        <taxon>Bacteria</taxon>
        <taxon>Pseudomonadati</taxon>
        <taxon>Bacteroidota</taxon>
        <taxon>Cytophagia</taxon>
        <taxon>Cytophagales</taxon>
        <taxon>Hymenobacteraceae</taxon>
        <taxon>Hymenobacter</taxon>
    </lineage>
</organism>
<dbReference type="AlphaFoldDB" id="A0A4Z0MR32"/>